<proteinExistence type="predicted"/>
<organism evidence="2 3">
    <name type="scientific">Phenylobacterium kunshanense</name>
    <dbReference type="NCBI Taxonomy" id="1445034"/>
    <lineage>
        <taxon>Bacteria</taxon>
        <taxon>Pseudomonadati</taxon>
        <taxon>Pseudomonadota</taxon>
        <taxon>Alphaproteobacteria</taxon>
        <taxon>Caulobacterales</taxon>
        <taxon>Caulobacteraceae</taxon>
        <taxon>Phenylobacterium</taxon>
    </lineage>
</organism>
<evidence type="ECO:0000259" key="1">
    <source>
        <dbReference type="Pfam" id="PF07589"/>
    </source>
</evidence>
<comment type="caution">
    <text evidence="2">The sequence shown here is derived from an EMBL/GenBank/DDBJ whole genome shotgun (WGS) entry which is preliminary data.</text>
</comment>
<sequence>MRTAAIQAAIWQVANPNRTISVLSNNLNASQFATYQGYFNAYKTGNYTSLADANDRVYTITDQARNPQHQTFAIGWPIENTAVPEPGTWALLIAGFGAAGTALRRQRRAVLAG</sequence>
<dbReference type="Pfam" id="PF07589">
    <property type="entry name" value="PEP-CTERM"/>
    <property type="match status" value="1"/>
</dbReference>
<dbReference type="NCBIfam" id="TIGR02595">
    <property type="entry name" value="PEP_CTERM"/>
    <property type="match status" value="1"/>
</dbReference>
<dbReference type="InterPro" id="IPR013424">
    <property type="entry name" value="Ice-binding_C"/>
</dbReference>
<dbReference type="OrthoDB" id="121983at2"/>
<protein>
    <recommendedName>
        <fullName evidence="1">Ice-binding protein C-terminal domain-containing protein</fullName>
    </recommendedName>
</protein>
<keyword evidence="3" id="KW-1185">Reference proteome</keyword>
<evidence type="ECO:0000313" key="2">
    <source>
        <dbReference type="EMBL" id="RAK63793.1"/>
    </source>
</evidence>
<dbReference type="AlphaFoldDB" id="A0A328B9J1"/>
<accession>A0A328B9J1</accession>
<evidence type="ECO:0000313" key="3">
    <source>
        <dbReference type="Proteomes" id="UP000249524"/>
    </source>
</evidence>
<dbReference type="EMBL" id="QFYS01000007">
    <property type="protein sequence ID" value="RAK63793.1"/>
    <property type="molecule type" value="Genomic_DNA"/>
</dbReference>
<gene>
    <name evidence="2" type="ORF">DJ019_15830</name>
</gene>
<dbReference type="NCBIfam" id="NF035944">
    <property type="entry name" value="PEPxxWA-CTERM"/>
    <property type="match status" value="1"/>
</dbReference>
<feature type="domain" description="Ice-binding protein C-terminal" evidence="1">
    <location>
        <begin position="82"/>
        <end position="107"/>
    </location>
</feature>
<reference evidence="2 3" key="1">
    <citation type="submission" date="2018-05" db="EMBL/GenBank/DDBJ databases">
        <authorList>
            <person name="Lanie J.A."/>
            <person name="Ng W.-L."/>
            <person name="Kazmierczak K.M."/>
            <person name="Andrzejewski T.M."/>
            <person name="Davidsen T.M."/>
            <person name="Wayne K.J."/>
            <person name="Tettelin H."/>
            <person name="Glass J.I."/>
            <person name="Rusch D."/>
            <person name="Podicherti R."/>
            <person name="Tsui H.-C.T."/>
            <person name="Winkler M.E."/>
        </authorList>
    </citation>
    <scope>NUCLEOTIDE SEQUENCE [LARGE SCALE GENOMIC DNA]</scope>
    <source>
        <strain evidence="2 3">BUT-10</strain>
    </source>
</reference>
<name>A0A328B9J1_9CAUL</name>
<dbReference type="Proteomes" id="UP000249524">
    <property type="component" value="Unassembled WGS sequence"/>
</dbReference>